<protein>
    <recommendedName>
        <fullName evidence="4">Tetratricopeptide repeat protein</fullName>
    </recommendedName>
</protein>
<name>A0A136LZJ6_9BACT</name>
<dbReference type="AlphaFoldDB" id="A0A136LZJ6"/>
<comment type="caution">
    <text evidence="2">The sequence shown here is derived from an EMBL/GenBank/DDBJ whole genome shotgun (WGS) entry which is preliminary data.</text>
</comment>
<evidence type="ECO:0000256" key="1">
    <source>
        <dbReference type="SAM" id="Phobius"/>
    </source>
</evidence>
<organism evidence="2 3">
    <name type="scientific">candidate division WS6 bacterium OLB20</name>
    <dbReference type="NCBI Taxonomy" id="1617426"/>
    <lineage>
        <taxon>Bacteria</taxon>
        <taxon>Candidatus Dojkabacteria</taxon>
    </lineage>
</organism>
<keyword evidence="1" id="KW-0812">Transmembrane</keyword>
<reference evidence="2 3" key="1">
    <citation type="submission" date="2015-02" db="EMBL/GenBank/DDBJ databases">
        <title>Improved understanding of the partial-nitritation anammox process through 23 genomes representing the majority of the microbial community.</title>
        <authorList>
            <person name="Speth D.R."/>
            <person name="In T Zandt M."/>
            <person name="Guerrero Cruz S."/>
            <person name="Jetten M.S."/>
            <person name="Dutilh B.E."/>
        </authorList>
    </citation>
    <scope>NUCLEOTIDE SEQUENCE [LARGE SCALE GENOMIC DNA]</scope>
    <source>
        <strain evidence="2">OLB20</strain>
    </source>
</reference>
<proteinExistence type="predicted"/>
<keyword evidence="1" id="KW-1133">Transmembrane helix</keyword>
<feature type="transmembrane region" description="Helical" evidence="1">
    <location>
        <begin position="12"/>
        <end position="33"/>
    </location>
</feature>
<gene>
    <name evidence="2" type="ORF">TR69_WS6001001072</name>
</gene>
<keyword evidence="1" id="KW-0472">Membrane</keyword>
<sequence length="91" mass="10392">MSILSRLKPSRNVAAMLMVSLVVALLVLAYMFLVGIPMTQARNAYNKAQIAYERGDYDDSREYLDESLSIWDTQEARELQDMLKDVQNSSE</sequence>
<evidence type="ECO:0008006" key="4">
    <source>
        <dbReference type="Google" id="ProtNLM"/>
    </source>
</evidence>
<evidence type="ECO:0000313" key="3">
    <source>
        <dbReference type="Proteomes" id="UP000070457"/>
    </source>
</evidence>
<accession>A0A136LZJ6</accession>
<dbReference type="STRING" id="1617426.TR69_WS6001001072"/>
<evidence type="ECO:0000313" key="2">
    <source>
        <dbReference type="EMBL" id="KXK27046.1"/>
    </source>
</evidence>
<dbReference type="EMBL" id="JYNZ01000003">
    <property type="protein sequence ID" value="KXK27046.1"/>
    <property type="molecule type" value="Genomic_DNA"/>
</dbReference>
<dbReference type="Proteomes" id="UP000070457">
    <property type="component" value="Unassembled WGS sequence"/>
</dbReference>